<name>A0A0M0EIX2_KOMEU</name>
<dbReference type="GO" id="GO:0003987">
    <property type="term" value="F:acetate-CoA ligase activity"/>
    <property type="evidence" value="ECO:0007669"/>
    <property type="project" value="UniProtKB-EC"/>
</dbReference>
<dbReference type="EMBL" id="LHUQ01000004">
    <property type="protein sequence ID" value="KON65222.1"/>
    <property type="molecule type" value="Genomic_DNA"/>
</dbReference>
<dbReference type="GO" id="GO:0006085">
    <property type="term" value="P:acetyl-CoA biosynthetic process"/>
    <property type="evidence" value="ECO:0007669"/>
    <property type="project" value="TreeGrafter"/>
</dbReference>
<evidence type="ECO:0000256" key="1">
    <source>
        <dbReference type="ARBA" id="ARBA00022990"/>
    </source>
</evidence>
<dbReference type="EC" id="6.2.1.1" evidence="3"/>
<keyword evidence="4" id="KW-1185">Reference proteome</keyword>
<evidence type="ECO:0000313" key="4">
    <source>
        <dbReference type="Proteomes" id="UP000037566"/>
    </source>
</evidence>
<protein>
    <submittedName>
        <fullName evidence="3">Acetyl-coenzyme A synthetase</fullName>
        <ecNumber evidence="3">6.2.1.1</ecNumber>
    </submittedName>
</protein>
<dbReference type="STRING" id="33995.KOEU_10620"/>
<dbReference type="Pfam" id="PF00501">
    <property type="entry name" value="AMP-binding"/>
    <property type="match status" value="1"/>
</dbReference>
<dbReference type="PATRIC" id="fig|33995.3.peg.1164"/>
<dbReference type="OrthoDB" id="9803968at2"/>
<dbReference type="InterPro" id="IPR000873">
    <property type="entry name" value="AMP-dep_synth/lig_dom"/>
</dbReference>
<dbReference type="SUPFAM" id="SSF56801">
    <property type="entry name" value="Acetyl-CoA synthetase-like"/>
    <property type="match status" value="1"/>
</dbReference>
<gene>
    <name evidence="3" type="primary">acs1</name>
    <name evidence="3" type="ORF">KOEU_10620</name>
</gene>
<dbReference type="Gene3D" id="3.40.50.12780">
    <property type="entry name" value="N-terminal domain of ligase-like"/>
    <property type="match status" value="1"/>
</dbReference>
<accession>A0A0M0EIX2</accession>
<dbReference type="GO" id="GO:0005829">
    <property type="term" value="C:cytosol"/>
    <property type="evidence" value="ECO:0007669"/>
    <property type="project" value="TreeGrafter"/>
</dbReference>
<evidence type="ECO:0000259" key="2">
    <source>
        <dbReference type="Pfam" id="PF00501"/>
    </source>
</evidence>
<dbReference type="RefSeq" id="WP_053323033.1">
    <property type="nucleotide sequence ID" value="NZ_LHUQ01000004.1"/>
</dbReference>
<feature type="domain" description="AMP-dependent synthetase/ligase" evidence="2">
    <location>
        <begin position="53"/>
        <end position="300"/>
    </location>
</feature>
<evidence type="ECO:0000313" key="3">
    <source>
        <dbReference type="EMBL" id="KON65222.1"/>
    </source>
</evidence>
<dbReference type="InterPro" id="IPR042099">
    <property type="entry name" value="ANL_N_sf"/>
</dbReference>
<reference evidence="3" key="1">
    <citation type="submission" date="2015-08" db="EMBL/GenBank/DDBJ databases">
        <title>Draft genome sequence of Komagataeibacter europaeus CECT 8546 a cellulose producer strain from vinegar produced by the traditional method.</title>
        <authorList>
            <person name="Poehlein A."/>
            <person name="Valera M.J."/>
            <person name="Haack F.S."/>
            <person name="Mas A."/>
            <person name="Daniel R."/>
            <person name="Streit W.R."/>
            <person name="Mateo E."/>
        </authorList>
    </citation>
    <scope>NUCLEOTIDE SEQUENCE [LARGE SCALE GENOMIC DNA]</scope>
    <source>
        <strain evidence="3">CECT 8546</strain>
    </source>
</reference>
<comment type="caution">
    <text evidence="3">The sequence shown here is derived from an EMBL/GenBank/DDBJ whole genome shotgun (WGS) entry which is preliminary data.</text>
</comment>
<organism evidence="3 4">
    <name type="scientific">Komagataeibacter europaeus</name>
    <name type="common">Gluconacetobacter europaeus</name>
    <dbReference type="NCBI Taxonomy" id="33995"/>
    <lineage>
        <taxon>Bacteria</taxon>
        <taxon>Pseudomonadati</taxon>
        <taxon>Pseudomonadota</taxon>
        <taxon>Alphaproteobacteria</taxon>
        <taxon>Acetobacterales</taxon>
        <taxon>Acetobacteraceae</taxon>
        <taxon>Komagataeibacter</taxon>
    </lineage>
</organism>
<keyword evidence="1" id="KW-0007">Acetylation</keyword>
<keyword evidence="3" id="KW-0436">Ligase</keyword>
<dbReference type="AlphaFoldDB" id="A0A0M0EIX2"/>
<dbReference type="Proteomes" id="UP000037566">
    <property type="component" value="Unassembled WGS sequence"/>
</dbReference>
<proteinExistence type="predicted"/>
<sequence>MTHMMHDDVSILSAPAMGRAFPPMTGHAVLHGMSSSPAHGQRMLNISALCVDRHLGDHADRPAISGQGTDTQPVSYRDLHERVCRLANALTDQRVQRGDTVAIHLPLMVESVVAVLACIRIGAVHVVLPAVLGAPALGERLADCGAVAVLTGNGTGYDTPLKATLDKALHAAGSRCRVRLVLIVTAGDAEIMMKPGRDHHHDAVVDWYEPDYPPEAMYEDDPLFLLYPAGRTGRCHGVTYTAGEYGRLISYAMGMLSLPSGDAGIPGILLAMAWNTGQTALIVGVLAKGDAITIHGHARTAAMPANCF</sequence>
<dbReference type="PANTHER" id="PTHR24095">
    <property type="entry name" value="ACETYL-COENZYME A SYNTHETASE"/>
    <property type="match status" value="1"/>
</dbReference>
<dbReference type="PANTHER" id="PTHR24095:SF14">
    <property type="entry name" value="ACETYL-COENZYME A SYNTHETASE 1"/>
    <property type="match status" value="1"/>
</dbReference>